<sequence>MYGMIIRGQYRFPSPHWDHVSEQAKDCVRNLMCVDPKKRFNCSSLLTHKFIQTNVDLEELAQQEKQLLAHEKELIKTDLPDKTTRTPTNTTTTSTTTSTPTPLSSIDKPPPSKKEQSAATNNSSSDIDSKTEDL</sequence>
<proteinExistence type="predicted"/>
<dbReference type="OrthoDB" id="40902at2759"/>
<keyword evidence="3" id="KW-1185">Reference proteome</keyword>
<dbReference type="PANTHER" id="PTHR24347">
    <property type="entry name" value="SERINE/THREONINE-PROTEIN KINASE"/>
    <property type="match status" value="1"/>
</dbReference>
<organism evidence="2 3">
    <name type="scientific">Reticulomyxa filosa</name>
    <dbReference type="NCBI Taxonomy" id="46433"/>
    <lineage>
        <taxon>Eukaryota</taxon>
        <taxon>Sar</taxon>
        <taxon>Rhizaria</taxon>
        <taxon>Retaria</taxon>
        <taxon>Foraminifera</taxon>
        <taxon>Monothalamids</taxon>
        <taxon>Reticulomyxidae</taxon>
        <taxon>Reticulomyxa</taxon>
    </lineage>
</organism>
<evidence type="ECO:0000313" key="3">
    <source>
        <dbReference type="Proteomes" id="UP000023152"/>
    </source>
</evidence>
<reference evidence="2 3" key="1">
    <citation type="journal article" date="2013" name="Curr. Biol.">
        <title>The Genome of the Foraminiferan Reticulomyxa filosa.</title>
        <authorList>
            <person name="Glockner G."/>
            <person name="Hulsmann N."/>
            <person name="Schleicher M."/>
            <person name="Noegel A.A."/>
            <person name="Eichinger L."/>
            <person name="Gallinger C."/>
            <person name="Pawlowski J."/>
            <person name="Sierra R."/>
            <person name="Euteneuer U."/>
            <person name="Pillet L."/>
            <person name="Moustafa A."/>
            <person name="Platzer M."/>
            <person name="Groth M."/>
            <person name="Szafranski K."/>
            <person name="Schliwa M."/>
        </authorList>
    </citation>
    <scope>NUCLEOTIDE SEQUENCE [LARGE SCALE GENOMIC DNA]</scope>
</reference>
<protein>
    <submittedName>
        <fullName evidence="2">Calcium/calmodulin-dependent protein kinase type 1 (Camki)</fullName>
    </submittedName>
</protein>
<evidence type="ECO:0000256" key="1">
    <source>
        <dbReference type="SAM" id="MobiDB-lite"/>
    </source>
</evidence>
<comment type="caution">
    <text evidence="2">The sequence shown here is derived from an EMBL/GenBank/DDBJ whole genome shotgun (WGS) entry which is preliminary data.</text>
</comment>
<dbReference type="SUPFAM" id="SSF56112">
    <property type="entry name" value="Protein kinase-like (PK-like)"/>
    <property type="match status" value="1"/>
</dbReference>
<feature type="compositionally biased region" description="Polar residues" evidence="1">
    <location>
        <begin position="117"/>
        <end position="126"/>
    </location>
</feature>
<feature type="region of interest" description="Disordered" evidence="1">
    <location>
        <begin position="72"/>
        <end position="134"/>
    </location>
</feature>
<dbReference type="AlphaFoldDB" id="X6NUR9"/>
<dbReference type="InterPro" id="IPR011009">
    <property type="entry name" value="Kinase-like_dom_sf"/>
</dbReference>
<dbReference type="EMBL" id="ASPP01006319">
    <property type="protein sequence ID" value="ETO29007.1"/>
    <property type="molecule type" value="Genomic_DNA"/>
</dbReference>
<dbReference type="Proteomes" id="UP000023152">
    <property type="component" value="Unassembled WGS sequence"/>
</dbReference>
<gene>
    <name evidence="2" type="ORF">RFI_08118</name>
</gene>
<feature type="compositionally biased region" description="Low complexity" evidence="1">
    <location>
        <begin position="85"/>
        <end position="105"/>
    </location>
</feature>
<dbReference type="Gene3D" id="1.10.510.10">
    <property type="entry name" value="Transferase(Phosphotransferase) domain 1"/>
    <property type="match status" value="1"/>
</dbReference>
<keyword evidence="2" id="KW-0418">Kinase</keyword>
<dbReference type="GO" id="GO:0016301">
    <property type="term" value="F:kinase activity"/>
    <property type="evidence" value="ECO:0007669"/>
    <property type="project" value="UniProtKB-KW"/>
</dbReference>
<accession>X6NUR9</accession>
<keyword evidence="2" id="KW-0808">Transferase</keyword>
<feature type="compositionally biased region" description="Basic and acidic residues" evidence="1">
    <location>
        <begin position="72"/>
        <end position="84"/>
    </location>
</feature>
<name>X6NUR9_RETFI</name>
<evidence type="ECO:0000313" key="2">
    <source>
        <dbReference type="EMBL" id="ETO29007.1"/>
    </source>
</evidence>